<evidence type="ECO:0000313" key="1">
    <source>
        <dbReference type="EMBL" id="KJV63773.1"/>
    </source>
</evidence>
<comment type="caution">
    <text evidence="1">The sequence shown here is derived from an EMBL/GenBank/DDBJ whole genome shotgun (WGS) entry which is preliminary data.</text>
</comment>
<name>A0A0F3N6R0_ANAPH</name>
<organism evidence="1 2">
    <name type="scientific">Anaplasma phagocytophilum str. ApMUC09</name>
    <dbReference type="NCBI Taxonomy" id="1359152"/>
    <lineage>
        <taxon>Bacteria</taxon>
        <taxon>Pseudomonadati</taxon>
        <taxon>Pseudomonadota</taxon>
        <taxon>Alphaproteobacteria</taxon>
        <taxon>Rickettsiales</taxon>
        <taxon>Anaplasmataceae</taxon>
        <taxon>Anaplasma</taxon>
        <taxon>phagocytophilum group</taxon>
    </lineage>
</organism>
<dbReference type="PATRIC" id="fig|1359152.3.peg.1005"/>
<dbReference type="AlphaFoldDB" id="A0A0F3N6R0"/>
<proteinExistence type="predicted"/>
<reference evidence="1 2" key="1">
    <citation type="submission" date="2015-02" db="EMBL/GenBank/DDBJ databases">
        <title>Genome Sequencing of Rickettsiales.</title>
        <authorList>
            <person name="Daugherty S.C."/>
            <person name="Su Q."/>
            <person name="Abolude K."/>
            <person name="Beier-Sexton M."/>
            <person name="Carlyon J.A."/>
            <person name="Carter R."/>
            <person name="Day N.P."/>
            <person name="Dumler S.J."/>
            <person name="Dyachenko V."/>
            <person name="Godinez A."/>
            <person name="Kurtti T.J."/>
            <person name="Lichay M."/>
            <person name="Mullins K.E."/>
            <person name="Ott S."/>
            <person name="Pappas-Brown V."/>
            <person name="Paris D.H."/>
            <person name="Patel P."/>
            <person name="Richards A.L."/>
            <person name="Sadzewicz L."/>
            <person name="Sears K."/>
            <person name="Seidman D."/>
            <person name="Sengamalay N."/>
            <person name="Stenos J."/>
            <person name="Tallon L.J."/>
            <person name="Vincent G."/>
            <person name="Fraser C.M."/>
            <person name="Munderloh U."/>
            <person name="Dunning-Hotopp J.C."/>
        </authorList>
    </citation>
    <scope>NUCLEOTIDE SEQUENCE [LARGE SCALE GENOMIC DNA]</scope>
    <source>
        <strain evidence="1 2">ApMUC09</strain>
    </source>
</reference>
<accession>A0A0F3N6R0</accession>
<gene>
    <name evidence="1" type="ORF">APHMUC_0956</name>
</gene>
<evidence type="ECO:0000313" key="2">
    <source>
        <dbReference type="Proteomes" id="UP000033441"/>
    </source>
</evidence>
<dbReference type="Proteomes" id="UP000033441">
    <property type="component" value="Unassembled WGS sequence"/>
</dbReference>
<dbReference type="EMBL" id="LANV01000001">
    <property type="protein sequence ID" value="KJV63773.1"/>
    <property type="molecule type" value="Genomic_DNA"/>
</dbReference>
<sequence length="42" mass="4886">MCKDICMEVLCERPSAREVVLTFGNFDGVHRGICTYFLRLYV</sequence>
<protein>
    <submittedName>
        <fullName evidence="1">FAD synthetase family protein</fullName>
    </submittedName>
</protein>